<dbReference type="Proteomes" id="UP000201838">
    <property type="component" value="Unassembled WGS sequence"/>
</dbReference>
<evidence type="ECO:0000313" key="1">
    <source>
        <dbReference type="EMBL" id="SMX22595.1"/>
    </source>
</evidence>
<evidence type="ECO:0000313" key="2">
    <source>
        <dbReference type="Proteomes" id="UP000201838"/>
    </source>
</evidence>
<dbReference type="AlphaFoldDB" id="A0A238IXL1"/>
<proteinExistence type="predicted"/>
<organism evidence="1 2">
    <name type="scientific">Boseongicola aestuarii</name>
    <dbReference type="NCBI Taxonomy" id="1470561"/>
    <lineage>
        <taxon>Bacteria</taxon>
        <taxon>Pseudomonadati</taxon>
        <taxon>Pseudomonadota</taxon>
        <taxon>Alphaproteobacteria</taxon>
        <taxon>Rhodobacterales</taxon>
        <taxon>Paracoccaceae</taxon>
        <taxon>Boseongicola</taxon>
    </lineage>
</organism>
<accession>A0A238IXL1</accession>
<keyword evidence="2" id="KW-1185">Reference proteome</keyword>
<sequence length="46" mass="4926">MDAYTSLPAGLGVCSNGFDDTIINGFCGDSTCSTQYDGELDMVRVW</sequence>
<gene>
    <name evidence="1" type="ORF">BOA8489_00693</name>
</gene>
<dbReference type="EMBL" id="FXXQ01000002">
    <property type="protein sequence ID" value="SMX22595.1"/>
    <property type="molecule type" value="Genomic_DNA"/>
</dbReference>
<reference evidence="1 2" key="1">
    <citation type="submission" date="2017-05" db="EMBL/GenBank/DDBJ databases">
        <authorList>
            <person name="Song R."/>
            <person name="Chenine A.L."/>
            <person name="Ruprecht R.M."/>
        </authorList>
    </citation>
    <scope>NUCLEOTIDE SEQUENCE [LARGE SCALE GENOMIC DNA]</scope>
    <source>
        <strain evidence="1 2">CECT 8489</strain>
    </source>
</reference>
<name>A0A238IXL1_9RHOB</name>
<protein>
    <submittedName>
        <fullName evidence="1">Uncharacterized protein</fullName>
    </submittedName>
</protein>